<evidence type="ECO:0000313" key="3">
    <source>
        <dbReference type="Proteomes" id="UP000239757"/>
    </source>
</evidence>
<feature type="chain" id="PRO_5015163983" evidence="1">
    <location>
        <begin position="22"/>
        <end position="85"/>
    </location>
</feature>
<proteinExistence type="predicted"/>
<organism evidence="2 3">
    <name type="scientific">Gossypium barbadense</name>
    <name type="common">Sea Island cotton</name>
    <name type="synonym">Hibiscus barbadensis</name>
    <dbReference type="NCBI Taxonomy" id="3634"/>
    <lineage>
        <taxon>Eukaryota</taxon>
        <taxon>Viridiplantae</taxon>
        <taxon>Streptophyta</taxon>
        <taxon>Embryophyta</taxon>
        <taxon>Tracheophyta</taxon>
        <taxon>Spermatophyta</taxon>
        <taxon>Magnoliopsida</taxon>
        <taxon>eudicotyledons</taxon>
        <taxon>Gunneridae</taxon>
        <taxon>Pentapetalae</taxon>
        <taxon>rosids</taxon>
        <taxon>malvids</taxon>
        <taxon>Malvales</taxon>
        <taxon>Malvaceae</taxon>
        <taxon>Malvoideae</taxon>
        <taxon>Gossypium</taxon>
    </lineage>
</organism>
<evidence type="ECO:0000313" key="2">
    <source>
        <dbReference type="EMBL" id="PPS14383.1"/>
    </source>
</evidence>
<dbReference type="OrthoDB" id="1690591at2759"/>
<dbReference type="EMBL" id="KZ663262">
    <property type="protein sequence ID" value="PPS14383.1"/>
    <property type="molecule type" value="Genomic_DNA"/>
</dbReference>
<protein>
    <submittedName>
        <fullName evidence="2">Uncharacterized protein</fullName>
    </submittedName>
</protein>
<keyword evidence="1" id="KW-0732">Signal</keyword>
<sequence length="85" mass="9354">MALVILVFSLMAARSLRPVVADDVLFPEQIDKATTSGELKSTQKPVKSSSAYQFERALFPAGAHEYKQIDSEWKRGAHALANYGV</sequence>
<reference evidence="2 3" key="1">
    <citation type="submission" date="2015-01" db="EMBL/GenBank/DDBJ databases">
        <title>Genome of allotetraploid Gossypium barbadense reveals genomic plasticity and fiber elongation in cotton evolution.</title>
        <authorList>
            <person name="Chen X."/>
            <person name="Liu X."/>
            <person name="Zhao B."/>
            <person name="Zheng H."/>
            <person name="Hu Y."/>
            <person name="Lu G."/>
            <person name="Yang C."/>
            <person name="Chen J."/>
            <person name="Shan C."/>
            <person name="Zhang L."/>
            <person name="Zhou Y."/>
            <person name="Wang L."/>
            <person name="Guo W."/>
            <person name="Bai Y."/>
            <person name="Ruan J."/>
            <person name="Shangguan X."/>
            <person name="Mao Y."/>
            <person name="Jiang J."/>
            <person name="Zhu Y."/>
            <person name="Lei J."/>
            <person name="Kang H."/>
            <person name="Chen S."/>
            <person name="He X."/>
            <person name="Wang R."/>
            <person name="Wang Y."/>
            <person name="Chen J."/>
            <person name="Wang L."/>
            <person name="Yu S."/>
            <person name="Wang B."/>
            <person name="Wei J."/>
            <person name="Song S."/>
            <person name="Lu X."/>
            <person name="Gao Z."/>
            <person name="Gu W."/>
            <person name="Deng X."/>
            <person name="Ma D."/>
            <person name="Wang S."/>
            <person name="Liang W."/>
            <person name="Fang L."/>
            <person name="Cai C."/>
            <person name="Zhu X."/>
            <person name="Zhou B."/>
            <person name="Zhang Y."/>
            <person name="Chen Z."/>
            <person name="Xu S."/>
            <person name="Zhu R."/>
            <person name="Wang S."/>
            <person name="Zhang T."/>
            <person name="Zhao G."/>
        </authorList>
    </citation>
    <scope>NUCLEOTIDE SEQUENCE [LARGE SCALE GENOMIC DNA]</scope>
    <source>
        <strain evidence="3">cv. Xinhai21</strain>
        <tissue evidence="2">Leaf</tissue>
    </source>
</reference>
<evidence type="ECO:0000256" key="1">
    <source>
        <dbReference type="SAM" id="SignalP"/>
    </source>
</evidence>
<feature type="signal peptide" evidence="1">
    <location>
        <begin position="1"/>
        <end position="21"/>
    </location>
</feature>
<accession>A0A2P5YFN1</accession>
<gene>
    <name evidence="2" type="ORF">GOBAR_AA06222</name>
</gene>
<dbReference type="Proteomes" id="UP000239757">
    <property type="component" value="Unassembled WGS sequence"/>
</dbReference>
<name>A0A2P5YFN1_GOSBA</name>
<dbReference type="AlphaFoldDB" id="A0A2P5YFN1"/>